<dbReference type="OrthoDB" id="3856336at2759"/>
<organism evidence="1 2">
    <name type="scientific">Lojkania enalia</name>
    <dbReference type="NCBI Taxonomy" id="147567"/>
    <lineage>
        <taxon>Eukaryota</taxon>
        <taxon>Fungi</taxon>
        <taxon>Dikarya</taxon>
        <taxon>Ascomycota</taxon>
        <taxon>Pezizomycotina</taxon>
        <taxon>Dothideomycetes</taxon>
        <taxon>Pleosporomycetidae</taxon>
        <taxon>Pleosporales</taxon>
        <taxon>Pleosporales incertae sedis</taxon>
        <taxon>Lojkania</taxon>
    </lineage>
</organism>
<gene>
    <name evidence="1" type="ORF">CC78DRAFT_579887</name>
</gene>
<dbReference type="AlphaFoldDB" id="A0A9P4N0H6"/>
<protein>
    <submittedName>
        <fullName evidence="1">Uncharacterized protein</fullName>
    </submittedName>
</protein>
<name>A0A9P4N0H6_9PLEO</name>
<dbReference type="EMBL" id="ML986612">
    <property type="protein sequence ID" value="KAF2264930.1"/>
    <property type="molecule type" value="Genomic_DNA"/>
</dbReference>
<reference evidence="2" key="1">
    <citation type="journal article" date="2020" name="Stud. Mycol.">
        <title>101 Dothideomycetes genomes: A test case for predicting lifestyles and emergence of pathogens.</title>
        <authorList>
            <person name="Haridas S."/>
            <person name="Albert R."/>
            <person name="Binder M."/>
            <person name="Bloem J."/>
            <person name="LaButti K."/>
            <person name="Salamov A."/>
            <person name="Andreopoulos B."/>
            <person name="Baker S."/>
            <person name="Barry K."/>
            <person name="Bills G."/>
            <person name="Bluhm B."/>
            <person name="Cannon C."/>
            <person name="Castanera R."/>
            <person name="Culley D."/>
            <person name="Daum C."/>
            <person name="Ezra D."/>
            <person name="Gonzalez J."/>
            <person name="Henrissat B."/>
            <person name="Kuo A."/>
            <person name="Liang C."/>
            <person name="Lipzen A."/>
            <person name="Lutzoni F."/>
            <person name="Magnuson J."/>
            <person name="Mondo S."/>
            <person name="Nolan M."/>
            <person name="Ohm R."/>
            <person name="Pangilinan J."/>
            <person name="Park H.-J."/>
            <person name="Ramirez L."/>
            <person name="Alfaro M."/>
            <person name="Sun H."/>
            <person name="Tritt A."/>
            <person name="Yoshinaga Y."/>
            <person name="Zwiers L.-H."/>
            <person name="Turgeon B."/>
            <person name="Goodwin S."/>
            <person name="Spatafora J."/>
            <person name="Crous P."/>
            <person name="Grigoriev I."/>
        </authorList>
    </citation>
    <scope>NUCLEOTIDE SEQUENCE [LARGE SCALE GENOMIC DNA]</scope>
    <source>
        <strain evidence="2">CBS 304.66</strain>
    </source>
</reference>
<sequence length="135" mass="15446">MDQYHSTLIKQQQAHPFTAEIFLNPCSKMMPQVLTSFISLQPLEPVLVFSTPDDAIRFQERCRQGRILPDQRSRWVFLPMPDGLLRVRTARGGDVAYDFDSHRHAAEFNASIKGCGKIFSNTIDKPTFDRTVYLG</sequence>
<dbReference type="Proteomes" id="UP000800093">
    <property type="component" value="Unassembled WGS sequence"/>
</dbReference>
<keyword evidence="2" id="KW-1185">Reference proteome</keyword>
<evidence type="ECO:0000313" key="2">
    <source>
        <dbReference type="Proteomes" id="UP000800093"/>
    </source>
</evidence>
<evidence type="ECO:0000313" key="1">
    <source>
        <dbReference type="EMBL" id="KAF2264930.1"/>
    </source>
</evidence>
<proteinExistence type="predicted"/>
<accession>A0A9P4N0H6</accession>
<comment type="caution">
    <text evidence="1">The sequence shown here is derived from an EMBL/GenBank/DDBJ whole genome shotgun (WGS) entry which is preliminary data.</text>
</comment>